<protein>
    <submittedName>
        <fullName evidence="1">Uncharacterized protein</fullName>
    </submittedName>
</protein>
<sequence>MSAKQKPRSHQDDKKRPLILRRELLLPHCVLPFTTGLFSRTSEDHNRTKTSKASMHVCKGTPRLGECKL</sequence>
<proteinExistence type="predicted"/>
<dbReference type="EMBL" id="LSYS01003057">
    <property type="protein sequence ID" value="OPJ84209.1"/>
    <property type="molecule type" value="Genomic_DNA"/>
</dbReference>
<name>A0A1V4KIF7_PATFA</name>
<gene>
    <name evidence="1" type="ORF">AV530_015681</name>
</gene>
<organism evidence="1 2">
    <name type="scientific">Patagioenas fasciata monilis</name>
    <dbReference type="NCBI Taxonomy" id="372326"/>
    <lineage>
        <taxon>Eukaryota</taxon>
        <taxon>Metazoa</taxon>
        <taxon>Chordata</taxon>
        <taxon>Craniata</taxon>
        <taxon>Vertebrata</taxon>
        <taxon>Euteleostomi</taxon>
        <taxon>Archelosauria</taxon>
        <taxon>Archosauria</taxon>
        <taxon>Dinosauria</taxon>
        <taxon>Saurischia</taxon>
        <taxon>Theropoda</taxon>
        <taxon>Coelurosauria</taxon>
        <taxon>Aves</taxon>
        <taxon>Neognathae</taxon>
        <taxon>Neoaves</taxon>
        <taxon>Columbimorphae</taxon>
        <taxon>Columbiformes</taxon>
        <taxon>Columbidae</taxon>
        <taxon>Patagioenas</taxon>
    </lineage>
</organism>
<keyword evidence="2" id="KW-1185">Reference proteome</keyword>
<accession>A0A1V4KIF7</accession>
<dbReference type="AlphaFoldDB" id="A0A1V4KIF7"/>
<evidence type="ECO:0000313" key="2">
    <source>
        <dbReference type="Proteomes" id="UP000190648"/>
    </source>
</evidence>
<comment type="caution">
    <text evidence="1">The sequence shown here is derived from an EMBL/GenBank/DDBJ whole genome shotgun (WGS) entry which is preliminary data.</text>
</comment>
<reference evidence="1 2" key="1">
    <citation type="submission" date="2016-02" db="EMBL/GenBank/DDBJ databases">
        <title>Band-tailed pigeon sequencing and assembly.</title>
        <authorList>
            <person name="Soares A.E."/>
            <person name="Novak B.J."/>
            <person name="Rice E.S."/>
            <person name="O'Connell B."/>
            <person name="Chang D."/>
            <person name="Weber S."/>
            <person name="Shapiro B."/>
        </authorList>
    </citation>
    <scope>NUCLEOTIDE SEQUENCE [LARGE SCALE GENOMIC DNA]</scope>
    <source>
        <strain evidence="1">BTP2013</strain>
        <tissue evidence="1">Blood</tissue>
    </source>
</reference>
<dbReference type="Proteomes" id="UP000190648">
    <property type="component" value="Unassembled WGS sequence"/>
</dbReference>
<evidence type="ECO:0000313" key="1">
    <source>
        <dbReference type="EMBL" id="OPJ84209.1"/>
    </source>
</evidence>